<dbReference type="Pfam" id="PF00436">
    <property type="entry name" value="SSB"/>
    <property type="match status" value="1"/>
</dbReference>
<sequence length="293" mass="33689">MGCRGRFFSSLLRSLLRPAEQTPLRPFRWFSSSWSSPSALGDGFLSFFEVGDEKSPAYRSHLQCRRPPTMRSWDLLPNSCSFIGRVTVPVRQNDSRFGSVGAYTLLEVKKAPSASDRRDFSPFRILVQMWNELAKVSLKHLKANDFIYVSGHLSSYEKVYENGQKEIMHVVIVKDLNYVQHPGKIQASENPYAADNDASAYSSGRAIPEEEQIDCLHLWQVFFANPHEWWDNRHQKPYKSCPDFKHKHTGECLFLGPGDPPWVKKQLEQYDLERAGIRQKDRVGARSCLSEFL</sequence>
<dbReference type="PANTHER" id="PTHR10302">
    <property type="entry name" value="SINGLE-STRANDED DNA-BINDING PROTEIN"/>
    <property type="match status" value="1"/>
</dbReference>
<accession>A0A843U427</accession>
<comment type="caution">
    <text evidence="3">The sequence shown here is derived from an EMBL/GenBank/DDBJ whole genome shotgun (WGS) entry which is preliminary data.</text>
</comment>
<evidence type="ECO:0000256" key="1">
    <source>
        <dbReference type="ARBA" id="ARBA00023125"/>
    </source>
</evidence>
<keyword evidence="1 2" id="KW-0238">DNA-binding</keyword>
<dbReference type="Gene3D" id="2.40.50.140">
    <property type="entry name" value="Nucleic acid-binding proteins"/>
    <property type="match status" value="1"/>
</dbReference>
<dbReference type="GO" id="GO:0006264">
    <property type="term" value="P:mitochondrial DNA replication"/>
    <property type="evidence" value="ECO:0007669"/>
    <property type="project" value="TreeGrafter"/>
</dbReference>
<evidence type="ECO:0000313" key="4">
    <source>
        <dbReference type="Proteomes" id="UP000652761"/>
    </source>
</evidence>
<keyword evidence="4" id="KW-1185">Reference proteome</keyword>
<dbReference type="GO" id="GO:0003697">
    <property type="term" value="F:single-stranded DNA binding"/>
    <property type="evidence" value="ECO:0007669"/>
    <property type="project" value="InterPro"/>
</dbReference>
<dbReference type="InterPro" id="IPR012340">
    <property type="entry name" value="NA-bd_OB-fold"/>
</dbReference>
<reference evidence="3" key="1">
    <citation type="submission" date="2017-07" db="EMBL/GenBank/DDBJ databases">
        <title>Taro Niue Genome Assembly and Annotation.</title>
        <authorList>
            <person name="Atibalentja N."/>
            <person name="Keating K."/>
            <person name="Fields C.J."/>
        </authorList>
    </citation>
    <scope>NUCLEOTIDE SEQUENCE</scope>
    <source>
        <strain evidence="3">Niue_2</strain>
        <tissue evidence="3">Leaf</tissue>
    </source>
</reference>
<dbReference type="AlphaFoldDB" id="A0A843U427"/>
<dbReference type="InterPro" id="IPR011344">
    <property type="entry name" value="ssDNA-bd"/>
</dbReference>
<dbReference type="PROSITE" id="PS50935">
    <property type="entry name" value="SSB"/>
    <property type="match status" value="1"/>
</dbReference>
<evidence type="ECO:0008006" key="5">
    <source>
        <dbReference type="Google" id="ProtNLM"/>
    </source>
</evidence>
<proteinExistence type="predicted"/>
<dbReference type="EMBL" id="NMUH01000387">
    <property type="protein sequence ID" value="MQL78185.1"/>
    <property type="molecule type" value="Genomic_DNA"/>
</dbReference>
<organism evidence="3 4">
    <name type="scientific">Colocasia esculenta</name>
    <name type="common">Wild taro</name>
    <name type="synonym">Arum esculentum</name>
    <dbReference type="NCBI Taxonomy" id="4460"/>
    <lineage>
        <taxon>Eukaryota</taxon>
        <taxon>Viridiplantae</taxon>
        <taxon>Streptophyta</taxon>
        <taxon>Embryophyta</taxon>
        <taxon>Tracheophyta</taxon>
        <taxon>Spermatophyta</taxon>
        <taxon>Magnoliopsida</taxon>
        <taxon>Liliopsida</taxon>
        <taxon>Araceae</taxon>
        <taxon>Aroideae</taxon>
        <taxon>Colocasieae</taxon>
        <taxon>Colocasia</taxon>
    </lineage>
</organism>
<dbReference type="OrthoDB" id="1078367at2759"/>
<dbReference type="InterPro" id="IPR000424">
    <property type="entry name" value="Primosome_PriB/ssb"/>
</dbReference>
<dbReference type="Proteomes" id="UP000652761">
    <property type="component" value="Unassembled WGS sequence"/>
</dbReference>
<dbReference type="SMR" id="A0A843U427"/>
<evidence type="ECO:0000313" key="3">
    <source>
        <dbReference type="EMBL" id="MQL78185.1"/>
    </source>
</evidence>
<name>A0A843U427_COLES</name>
<evidence type="ECO:0000256" key="2">
    <source>
        <dbReference type="PROSITE-ProRule" id="PRU00252"/>
    </source>
</evidence>
<dbReference type="PANTHER" id="PTHR10302:SF18">
    <property type="entry name" value="PROTEIN OSB1, MITOCHONDRIAL"/>
    <property type="match status" value="1"/>
</dbReference>
<dbReference type="SUPFAM" id="SSF50249">
    <property type="entry name" value="Nucleic acid-binding proteins"/>
    <property type="match status" value="1"/>
</dbReference>
<dbReference type="GO" id="GO:0042645">
    <property type="term" value="C:mitochondrial nucleoid"/>
    <property type="evidence" value="ECO:0007669"/>
    <property type="project" value="TreeGrafter"/>
</dbReference>
<protein>
    <recommendedName>
        <fullName evidence="5">Protein OSB1, mitochondrial</fullName>
    </recommendedName>
</protein>
<gene>
    <name evidence="3" type="ORF">Taro_010614</name>
</gene>